<keyword evidence="2" id="KW-1133">Transmembrane helix</keyword>
<reference evidence="4" key="1">
    <citation type="submission" date="2025-08" db="UniProtKB">
        <authorList>
            <consortium name="RefSeq"/>
        </authorList>
    </citation>
    <scope>IDENTIFICATION</scope>
    <source>
        <tissue evidence="4">Blood</tissue>
    </source>
</reference>
<feature type="transmembrane region" description="Helical" evidence="2">
    <location>
        <begin position="15"/>
        <end position="36"/>
    </location>
</feature>
<dbReference type="Proteomes" id="UP001732780">
    <property type="component" value="Chromosome 9"/>
</dbReference>
<name>A0A9W3GF52_CAMBA</name>
<organism evidence="3 4">
    <name type="scientific">Camelus bactrianus</name>
    <name type="common">Bactrian camel</name>
    <dbReference type="NCBI Taxonomy" id="9837"/>
    <lineage>
        <taxon>Eukaryota</taxon>
        <taxon>Metazoa</taxon>
        <taxon>Chordata</taxon>
        <taxon>Craniata</taxon>
        <taxon>Vertebrata</taxon>
        <taxon>Euteleostomi</taxon>
        <taxon>Mammalia</taxon>
        <taxon>Eutheria</taxon>
        <taxon>Laurasiatheria</taxon>
        <taxon>Artiodactyla</taxon>
        <taxon>Tylopoda</taxon>
        <taxon>Camelidae</taxon>
        <taxon>Camelus</taxon>
    </lineage>
</organism>
<gene>
    <name evidence="4" type="primary">LOC123618779</name>
</gene>
<feature type="region of interest" description="Disordered" evidence="1">
    <location>
        <begin position="114"/>
        <end position="141"/>
    </location>
</feature>
<evidence type="ECO:0000256" key="1">
    <source>
        <dbReference type="SAM" id="MobiDB-lite"/>
    </source>
</evidence>
<evidence type="ECO:0000256" key="2">
    <source>
        <dbReference type="SAM" id="Phobius"/>
    </source>
</evidence>
<dbReference type="AlphaFoldDB" id="A0A9W3GF52"/>
<dbReference type="RefSeq" id="XP_045377741.1">
    <property type="nucleotide sequence ID" value="XM_045521785.1"/>
</dbReference>
<protein>
    <submittedName>
        <fullName evidence="4">Killer cell immunoglobulin-like receptor 2DL4</fullName>
    </submittedName>
</protein>
<accession>A0A9W3GF52</accession>
<sequence length="141" mass="15365">MVCFLLDLHLPPDNLHVVVGPSVAILFLAILPFFLIRHWCSAKKSKSQKAGAGAIWAKWGGGVLSRAISQRCPTSPQSPQVFAHPHSSCPSMQDPETEEPREVAYALLDHWTSTQKKVAPTSQRPTEPSTGTSVYADLAAY</sequence>
<evidence type="ECO:0000313" key="4">
    <source>
        <dbReference type="RefSeq" id="XP_045377741.1"/>
    </source>
</evidence>
<keyword evidence="3" id="KW-1185">Reference proteome</keyword>
<feature type="compositionally biased region" description="Polar residues" evidence="1">
    <location>
        <begin position="114"/>
        <end position="133"/>
    </location>
</feature>
<keyword evidence="2" id="KW-0812">Transmembrane</keyword>
<keyword evidence="2" id="KW-0472">Membrane</keyword>
<feature type="compositionally biased region" description="Polar residues" evidence="1">
    <location>
        <begin position="71"/>
        <end position="80"/>
    </location>
</feature>
<dbReference type="GeneID" id="123618779"/>
<dbReference type="RefSeq" id="XP_045377741.1">
    <property type="nucleotide sequence ID" value="XM_045521785.2"/>
</dbReference>
<evidence type="ECO:0000313" key="3">
    <source>
        <dbReference type="Proteomes" id="UP001732780"/>
    </source>
</evidence>
<proteinExistence type="predicted"/>
<feature type="region of interest" description="Disordered" evidence="1">
    <location>
        <begin position="71"/>
        <end position="100"/>
    </location>
</feature>